<accession>A0A101HJS7</accession>
<dbReference type="Gene3D" id="3.40.50.880">
    <property type="match status" value="1"/>
</dbReference>
<dbReference type="InterPro" id="IPR044992">
    <property type="entry name" value="ChyE-like"/>
</dbReference>
<name>A0A101HJS7_9BACT</name>
<gene>
    <name evidence="2" type="ORF">XD92_0556</name>
</gene>
<dbReference type="PANTHER" id="PTHR42695">
    <property type="entry name" value="GLUTAMINE AMIDOTRANSFERASE YLR126C-RELATED"/>
    <property type="match status" value="1"/>
</dbReference>
<dbReference type="EMBL" id="LGGN01000078">
    <property type="protein sequence ID" value="KUK78059.1"/>
    <property type="molecule type" value="Genomic_DNA"/>
</dbReference>
<dbReference type="Pfam" id="PF00117">
    <property type="entry name" value="GATase"/>
    <property type="match status" value="1"/>
</dbReference>
<keyword evidence="2" id="KW-0808">Transferase</keyword>
<evidence type="ECO:0000313" key="3">
    <source>
        <dbReference type="Proteomes" id="UP000053860"/>
    </source>
</evidence>
<dbReference type="PROSITE" id="PS51273">
    <property type="entry name" value="GATASE_TYPE_1"/>
    <property type="match status" value="1"/>
</dbReference>
<dbReference type="Proteomes" id="UP000053860">
    <property type="component" value="Unassembled WGS sequence"/>
</dbReference>
<dbReference type="InterPro" id="IPR017926">
    <property type="entry name" value="GATASE"/>
</dbReference>
<dbReference type="GO" id="GO:0005829">
    <property type="term" value="C:cytosol"/>
    <property type="evidence" value="ECO:0007669"/>
    <property type="project" value="TreeGrafter"/>
</dbReference>
<evidence type="ECO:0000259" key="1">
    <source>
        <dbReference type="Pfam" id="PF00117"/>
    </source>
</evidence>
<dbReference type="PATRIC" id="fig|294710.3.peg.830"/>
<sequence>MGVYDEHLYSWIYEEKQFIKDCIQADKKILGICLGSHLLSVCLGADVHPAENKEIGWFKVSPTEECKKIGWLYDLFKDEPVVFHWHGDQFEIPLDGSFSFLESNANRNQAFYHNENMIKSQHHFL</sequence>
<feature type="domain" description="Glutamine amidotransferase" evidence="1">
    <location>
        <begin position="14"/>
        <end position="123"/>
    </location>
</feature>
<dbReference type="SUPFAM" id="SSF52317">
    <property type="entry name" value="Class I glutamine amidotransferase-like"/>
    <property type="match status" value="1"/>
</dbReference>
<dbReference type="AlphaFoldDB" id="A0A101HJS7"/>
<keyword evidence="2" id="KW-0315">Glutamine amidotransferase</keyword>
<evidence type="ECO:0000313" key="2">
    <source>
        <dbReference type="EMBL" id="KUK78059.1"/>
    </source>
</evidence>
<protein>
    <submittedName>
        <fullName evidence="2">Glutamine amidotransferase class-I</fullName>
    </submittedName>
</protein>
<dbReference type="InterPro" id="IPR029062">
    <property type="entry name" value="Class_I_gatase-like"/>
</dbReference>
<reference evidence="3" key="1">
    <citation type="journal article" date="2015" name="MBio">
        <title>Genome-Resolved Metagenomic Analysis Reveals Roles for Candidate Phyla and Other Microbial Community Members in Biogeochemical Transformations in Oil Reservoirs.</title>
        <authorList>
            <person name="Hu P."/>
            <person name="Tom L."/>
            <person name="Singh A."/>
            <person name="Thomas B.C."/>
            <person name="Baker B.J."/>
            <person name="Piceno Y.M."/>
            <person name="Andersen G.L."/>
            <person name="Banfield J.F."/>
        </authorList>
    </citation>
    <scope>NUCLEOTIDE SEQUENCE [LARGE SCALE GENOMIC DNA]</scope>
</reference>
<proteinExistence type="predicted"/>
<comment type="caution">
    <text evidence="2">The sequence shown here is derived from an EMBL/GenBank/DDBJ whole genome shotgun (WGS) entry which is preliminary data.</text>
</comment>
<organism evidence="2 3">
    <name type="scientific">Proteiniphilum acetatigenes</name>
    <dbReference type="NCBI Taxonomy" id="294710"/>
    <lineage>
        <taxon>Bacteria</taxon>
        <taxon>Pseudomonadati</taxon>
        <taxon>Bacteroidota</taxon>
        <taxon>Bacteroidia</taxon>
        <taxon>Bacteroidales</taxon>
        <taxon>Dysgonomonadaceae</taxon>
        <taxon>Proteiniphilum</taxon>
    </lineage>
</organism>
<dbReference type="GO" id="GO:0016740">
    <property type="term" value="F:transferase activity"/>
    <property type="evidence" value="ECO:0007669"/>
    <property type="project" value="UniProtKB-KW"/>
</dbReference>
<dbReference type="PANTHER" id="PTHR42695:SF5">
    <property type="entry name" value="GLUTAMINE AMIDOTRANSFERASE YLR126C-RELATED"/>
    <property type="match status" value="1"/>
</dbReference>